<dbReference type="PROSITE" id="PS50240">
    <property type="entry name" value="TRYPSIN_DOM"/>
    <property type="match status" value="1"/>
</dbReference>
<evidence type="ECO:0000313" key="8">
    <source>
        <dbReference type="Proteomes" id="UP000801492"/>
    </source>
</evidence>
<evidence type="ECO:0000256" key="5">
    <source>
        <dbReference type="SAM" id="SignalP"/>
    </source>
</evidence>
<comment type="caution">
    <text evidence="7">The sequence shown here is derived from an EMBL/GenBank/DDBJ whole genome shotgun (WGS) entry which is preliminary data.</text>
</comment>
<dbReference type="InterPro" id="IPR001254">
    <property type="entry name" value="Trypsin_dom"/>
</dbReference>
<organism evidence="7 8">
    <name type="scientific">Ignelater luminosus</name>
    <name type="common">Cucubano</name>
    <name type="synonym">Pyrophorus luminosus</name>
    <dbReference type="NCBI Taxonomy" id="2038154"/>
    <lineage>
        <taxon>Eukaryota</taxon>
        <taxon>Metazoa</taxon>
        <taxon>Ecdysozoa</taxon>
        <taxon>Arthropoda</taxon>
        <taxon>Hexapoda</taxon>
        <taxon>Insecta</taxon>
        <taxon>Pterygota</taxon>
        <taxon>Neoptera</taxon>
        <taxon>Endopterygota</taxon>
        <taxon>Coleoptera</taxon>
        <taxon>Polyphaga</taxon>
        <taxon>Elateriformia</taxon>
        <taxon>Elateroidea</taxon>
        <taxon>Elateridae</taxon>
        <taxon>Agrypninae</taxon>
        <taxon>Pyrophorini</taxon>
        <taxon>Ignelater</taxon>
    </lineage>
</organism>
<protein>
    <recommendedName>
        <fullName evidence="6">Peptidase S1 domain-containing protein</fullName>
    </recommendedName>
</protein>
<sequence>MSYKSVLGTTILILKAVSAFLPFDHDPKVTGGDVASIHKYPYVVSMLEPTEEGGYYASPGTRYKLHCMGTVIARWTVLTSAACIKKLEKVFVRGDVTVRGNTETWKCNCHRTRDHSVSKYFRHKNYKKRKVSGMTIPENDIGIINVIEEFVGIFETIFPYQSGSDYWQNTPEYYATAIGWGPRLPSNRTESEILISSDLFILRNKNCRDEYK</sequence>
<evidence type="ECO:0000313" key="7">
    <source>
        <dbReference type="EMBL" id="KAF2904097.1"/>
    </source>
</evidence>
<gene>
    <name evidence="7" type="ORF">ILUMI_02082</name>
</gene>
<dbReference type="AlphaFoldDB" id="A0A8K0DID5"/>
<dbReference type="GO" id="GO:0006508">
    <property type="term" value="P:proteolysis"/>
    <property type="evidence" value="ECO:0007669"/>
    <property type="project" value="UniProtKB-KW"/>
</dbReference>
<dbReference type="Proteomes" id="UP000801492">
    <property type="component" value="Unassembled WGS sequence"/>
</dbReference>
<dbReference type="EMBL" id="VTPC01000863">
    <property type="protein sequence ID" value="KAF2904097.1"/>
    <property type="molecule type" value="Genomic_DNA"/>
</dbReference>
<keyword evidence="5" id="KW-0732">Signal</keyword>
<keyword evidence="3" id="KW-0720">Serine protease</keyword>
<dbReference type="InterPro" id="IPR050430">
    <property type="entry name" value="Peptidase_S1"/>
</dbReference>
<feature type="chain" id="PRO_5035428445" description="Peptidase S1 domain-containing protein" evidence="5">
    <location>
        <begin position="20"/>
        <end position="212"/>
    </location>
</feature>
<feature type="domain" description="Peptidase S1" evidence="6">
    <location>
        <begin position="29"/>
        <end position="212"/>
    </location>
</feature>
<name>A0A8K0DID5_IGNLU</name>
<dbReference type="InterPro" id="IPR009003">
    <property type="entry name" value="Peptidase_S1_PA"/>
</dbReference>
<evidence type="ECO:0000256" key="2">
    <source>
        <dbReference type="ARBA" id="ARBA00022801"/>
    </source>
</evidence>
<dbReference type="Pfam" id="PF00089">
    <property type="entry name" value="Trypsin"/>
    <property type="match status" value="1"/>
</dbReference>
<dbReference type="PANTHER" id="PTHR24276:SF98">
    <property type="entry name" value="FI18310P1-RELATED"/>
    <property type="match status" value="1"/>
</dbReference>
<reference evidence="7" key="1">
    <citation type="submission" date="2019-08" db="EMBL/GenBank/DDBJ databases">
        <title>The genome of the North American firefly Photinus pyralis.</title>
        <authorList>
            <consortium name="Photinus pyralis genome working group"/>
            <person name="Fallon T.R."/>
            <person name="Sander Lower S.E."/>
            <person name="Weng J.-K."/>
        </authorList>
    </citation>
    <scope>NUCLEOTIDE SEQUENCE</scope>
    <source>
        <strain evidence="7">TRF0915ILg1</strain>
        <tissue evidence="7">Whole body</tissue>
    </source>
</reference>
<evidence type="ECO:0000259" key="6">
    <source>
        <dbReference type="PROSITE" id="PS50240"/>
    </source>
</evidence>
<accession>A0A8K0DID5</accession>
<dbReference type="SUPFAM" id="SSF50494">
    <property type="entry name" value="Trypsin-like serine proteases"/>
    <property type="match status" value="1"/>
</dbReference>
<keyword evidence="4" id="KW-1015">Disulfide bond</keyword>
<dbReference type="GO" id="GO:0004252">
    <property type="term" value="F:serine-type endopeptidase activity"/>
    <property type="evidence" value="ECO:0007669"/>
    <property type="project" value="InterPro"/>
</dbReference>
<evidence type="ECO:0000256" key="1">
    <source>
        <dbReference type="ARBA" id="ARBA00022670"/>
    </source>
</evidence>
<keyword evidence="2" id="KW-0378">Hydrolase</keyword>
<keyword evidence="8" id="KW-1185">Reference proteome</keyword>
<evidence type="ECO:0000256" key="4">
    <source>
        <dbReference type="ARBA" id="ARBA00023157"/>
    </source>
</evidence>
<dbReference type="InterPro" id="IPR043504">
    <property type="entry name" value="Peptidase_S1_PA_chymotrypsin"/>
</dbReference>
<dbReference type="PANTHER" id="PTHR24276">
    <property type="entry name" value="POLYSERASE-RELATED"/>
    <property type="match status" value="1"/>
</dbReference>
<dbReference type="Gene3D" id="2.40.10.10">
    <property type="entry name" value="Trypsin-like serine proteases"/>
    <property type="match status" value="1"/>
</dbReference>
<feature type="signal peptide" evidence="5">
    <location>
        <begin position="1"/>
        <end position="19"/>
    </location>
</feature>
<evidence type="ECO:0000256" key="3">
    <source>
        <dbReference type="ARBA" id="ARBA00022825"/>
    </source>
</evidence>
<dbReference type="OrthoDB" id="10596599at2759"/>
<proteinExistence type="predicted"/>
<keyword evidence="1" id="KW-0645">Protease</keyword>